<name>A0A0K2VFP1_LEPSM</name>
<proteinExistence type="predicted"/>
<dbReference type="EMBL" id="HACA01031385">
    <property type="protein sequence ID" value="CDW48746.1"/>
    <property type="molecule type" value="Transcribed_RNA"/>
</dbReference>
<sequence length="43" mass="5042">TRITFLINKTCINIHCKQVKCIVRVYNSNKLELAKNLNSCQYI</sequence>
<dbReference type="AlphaFoldDB" id="A0A0K2VFP1"/>
<organism evidence="1">
    <name type="scientific">Lepeophtheirus salmonis</name>
    <name type="common">Salmon louse</name>
    <name type="synonym">Caligus salmonis</name>
    <dbReference type="NCBI Taxonomy" id="72036"/>
    <lineage>
        <taxon>Eukaryota</taxon>
        <taxon>Metazoa</taxon>
        <taxon>Ecdysozoa</taxon>
        <taxon>Arthropoda</taxon>
        <taxon>Crustacea</taxon>
        <taxon>Multicrustacea</taxon>
        <taxon>Hexanauplia</taxon>
        <taxon>Copepoda</taxon>
        <taxon>Siphonostomatoida</taxon>
        <taxon>Caligidae</taxon>
        <taxon>Lepeophtheirus</taxon>
    </lineage>
</organism>
<feature type="non-terminal residue" evidence="1">
    <location>
        <position position="1"/>
    </location>
</feature>
<accession>A0A0K2VFP1</accession>
<protein>
    <submittedName>
        <fullName evidence="1">Uncharacterized protein</fullName>
    </submittedName>
</protein>
<evidence type="ECO:0000313" key="1">
    <source>
        <dbReference type="EMBL" id="CDW48746.1"/>
    </source>
</evidence>
<reference evidence="1" key="1">
    <citation type="submission" date="2014-05" db="EMBL/GenBank/DDBJ databases">
        <authorList>
            <person name="Chronopoulou M."/>
        </authorList>
    </citation>
    <scope>NUCLEOTIDE SEQUENCE</scope>
    <source>
        <tissue evidence="1">Whole organism</tissue>
    </source>
</reference>